<dbReference type="eggNOG" id="COG1511">
    <property type="taxonomic scope" value="Bacteria"/>
</dbReference>
<feature type="transmembrane region" description="Helical" evidence="5">
    <location>
        <begin position="861"/>
        <end position="879"/>
    </location>
</feature>
<dbReference type="GO" id="GO:0016020">
    <property type="term" value="C:membrane"/>
    <property type="evidence" value="ECO:0007669"/>
    <property type="project" value="UniProtKB-SubCell"/>
</dbReference>
<dbReference type="AlphaFoldDB" id="S0P213"/>
<dbReference type="Proteomes" id="UP000015961">
    <property type="component" value="Unassembled WGS sequence"/>
</dbReference>
<proteinExistence type="predicted"/>
<dbReference type="NCBIfam" id="TIGR03062">
    <property type="entry name" value="pip_yhgE_Cterm"/>
    <property type="match status" value="1"/>
</dbReference>
<feature type="transmembrane region" description="Helical" evidence="5">
    <location>
        <begin position="773"/>
        <end position="797"/>
    </location>
</feature>
<feature type="transmembrane region" description="Helical" evidence="5">
    <location>
        <begin position="21"/>
        <end position="41"/>
    </location>
</feature>
<keyword evidence="3 5" id="KW-1133">Transmembrane helix</keyword>
<evidence type="ECO:0000259" key="7">
    <source>
        <dbReference type="Pfam" id="PF12698"/>
    </source>
</evidence>
<dbReference type="PANTHER" id="PTHR43077">
    <property type="entry name" value="TRANSPORT PERMEASE YVFS-RELATED"/>
    <property type="match status" value="1"/>
</dbReference>
<dbReference type="InterPro" id="IPR051328">
    <property type="entry name" value="T7SS_ABC-Transporter"/>
</dbReference>
<dbReference type="PANTHER" id="PTHR43077:SF10">
    <property type="entry name" value="TRANSPORT PERMEASE PROTEIN"/>
    <property type="match status" value="1"/>
</dbReference>
<feature type="transmembrane region" description="Helical" evidence="5">
    <location>
        <begin position="702"/>
        <end position="723"/>
    </location>
</feature>
<dbReference type="OrthoDB" id="9811483at2"/>
<evidence type="ECO:0000256" key="5">
    <source>
        <dbReference type="SAM" id="Phobius"/>
    </source>
</evidence>
<feature type="transmembrane region" description="Helical" evidence="5">
    <location>
        <begin position="804"/>
        <end position="822"/>
    </location>
</feature>
<dbReference type="InterPro" id="IPR017500">
    <property type="entry name" value="Phage_infect_YhgE_N"/>
</dbReference>
<comment type="caution">
    <text evidence="8">The sequence shown here is derived from an EMBL/GenBank/DDBJ whole genome shotgun (WGS) entry which is preliminary data.</text>
</comment>
<feature type="transmembrane region" description="Helical" evidence="5">
    <location>
        <begin position="744"/>
        <end position="767"/>
    </location>
</feature>
<evidence type="ECO:0000256" key="3">
    <source>
        <dbReference type="ARBA" id="ARBA00022989"/>
    </source>
</evidence>
<dbReference type="Gene3D" id="1.20.120.810">
    <property type="entry name" value="Vinculin, Vh2 four-helix bundle"/>
    <property type="match status" value="1"/>
</dbReference>
<evidence type="ECO:0000256" key="2">
    <source>
        <dbReference type="ARBA" id="ARBA00022692"/>
    </source>
</evidence>
<dbReference type="PATRIC" id="fig|1140003.3.peg.646"/>
<comment type="subcellular location">
    <subcellularLocation>
        <location evidence="1">Membrane</location>
        <topology evidence="1">Multi-pass membrane protein</topology>
    </subcellularLocation>
</comment>
<dbReference type="STRING" id="1140003.OMY_00652"/>
<reference evidence="8 9" key="1">
    <citation type="submission" date="2013-03" db="EMBL/GenBank/DDBJ databases">
        <title>The Genome Sequence of Enterococcus sulfureus ATCC_49903 (PacBio/Illumina hybrid assembly).</title>
        <authorList>
            <consortium name="The Broad Institute Genomics Platform"/>
            <consortium name="The Broad Institute Genome Sequencing Center for Infectious Disease"/>
            <person name="Earl A."/>
            <person name="Russ C."/>
            <person name="Gilmore M."/>
            <person name="Surin D."/>
            <person name="Walker B."/>
            <person name="Young S."/>
            <person name="Zeng Q."/>
            <person name="Gargeya S."/>
            <person name="Fitzgerald M."/>
            <person name="Haas B."/>
            <person name="Abouelleil A."/>
            <person name="Allen A.W."/>
            <person name="Alvarado L."/>
            <person name="Arachchi H.M."/>
            <person name="Berlin A.M."/>
            <person name="Chapman S.B."/>
            <person name="Gainer-Dewar J."/>
            <person name="Goldberg J."/>
            <person name="Griggs A."/>
            <person name="Gujja S."/>
            <person name="Hansen M."/>
            <person name="Howarth C."/>
            <person name="Imamovic A."/>
            <person name="Ireland A."/>
            <person name="Larimer J."/>
            <person name="McCowan C."/>
            <person name="Murphy C."/>
            <person name="Pearson M."/>
            <person name="Poon T.W."/>
            <person name="Priest M."/>
            <person name="Roberts A."/>
            <person name="Saif S."/>
            <person name="Shea T."/>
            <person name="Sisk P."/>
            <person name="Sykes S."/>
            <person name="Wortman J."/>
            <person name="Nusbaum C."/>
            <person name="Birren B."/>
        </authorList>
    </citation>
    <scope>NUCLEOTIDE SEQUENCE [LARGE SCALE GENOMIC DNA]</scope>
    <source>
        <strain evidence="8 9">ATCC 49903</strain>
    </source>
</reference>
<accession>S0P213</accession>
<dbReference type="Pfam" id="PF12698">
    <property type="entry name" value="ABC2_membrane_3"/>
    <property type="match status" value="1"/>
</dbReference>
<dbReference type="SUPFAM" id="SSF58104">
    <property type="entry name" value="Methyl-accepting chemotaxis protein (MCP) signaling domain"/>
    <property type="match status" value="1"/>
</dbReference>
<feature type="domain" description="ABC-2 type transporter transmembrane" evidence="6">
    <location>
        <begin position="725"/>
        <end position="847"/>
    </location>
</feature>
<protein>
    <recommendedName>
        <fullName evidence="6 7">ABC-2 type transporter transmembrane domain-containing protein</fullName>
    </recommendedName>
</protein>
<dbReference type="NCBIfam" id="TIGR03061">
    <property type="entry name" value="pip_yhgE_Nterm"/>
    <property type="match status" value="1"/>
</dbReference>
<evidence type="ECO:0000313" key="8">
    <source>
        <dbReference type="EMBL" id="EOT87589.1"/>
    </source>
</evidence>
<evidence type="ECO:0000256" key="4">
    <source>
        <dbReference type="ARBA" id="ARBA00023136"/>
    </source>
</evidence>
<keyword evidence="9" id="KW-1185">Reference proteome</keyword>
<dbReference type="RefSeq" id="WP_016185142.1">
    <property type="nucleotide sequence ID" value="NZ_ASWO01000001.1"/>
</dbReference>
<dbReference type="InterPro" id="IPR017501">
    <property type="entry name" value="Phage_infect_YhgE_C"/>
</dbReference>
<keyword evidence="4 5" id="KW-0472">Membrane</keyword>
<evidence type="ECO:0000313" key="9">
    <source>
        <dbReference type="Proteomes" id="UP000015961"/>
    </source>
</evidence>
<gene>
    <name evidence="8" type="ORF">I573_00645</name>
</gene>
<dbReference type="Gene3D" id="3.40.1710.10">
    <property type="entry name" value="abc type-2 transporter like domain"/>
    <property type="match status" value="1"/>
</dbReference>
<keyword evidence="2 5" id="KW-0812">Transmembrane</keyword>
<evidence type="ECO:0000256" key="1">
    <source>
        <dbReference type="ARBA" id="ARBA00004141"/>
    </source>
</evidence>
<dbReference type="InterPro" id="IPR013525">
    <property type="entry name" value="ABC2_TM"/>
</dbReference>
<evidence type="ECO:0000259" key="6">
    <source>
        <dbReference type="Pfam" id="PF01061"/>
    </source>
</evidence>
<dbReference type="GO" id="GO:0140359">
    <property type="term" value="F:ABC-type transporter activity"/>
    <property type="evidence" value="ECO:0007669"/>
    <property type="project" value="InterPro"/>
</dbReference>
<feature type="domain" description="ABC-2 type transporter transmembrane" evidence="7">
    <location>
        <begin position="25"/>
        <end position="180"/>
    </location>
</feature>
<dbReference type="Pfam" id="PF01061">
    <property type="entry name" value="ABC2_membrane"/>
    <property type="match status" value="1"/>
</dbReference>
<organism evidence="8 9">
    <name type="scientific">Enterococcus sulfureus ATCC 49903</name>
    <dbReference type="NCBI Taxonomy" id="1140003"/>
    <lineage>
        <taxon>Bacteria</taxon>
        <taxon>Bacillati</taxon>
        <taxon>Bacillota</taxon>
        <taxon>Bacilli</taxon>
        <taxon>Lactobacillales</taxon>
        <taxon>Enterococcaceae</taxon>
        <taxon>Enterococcus</taxon>
    </lineage>
</organism>
<dbReference type="EMBL" id="ASWO01000001">
    <property type="protein sequence ID" value="EOT87589.1"/>
    <property type="molecule type" value="Genomic_DNA"/>
</dbReference>
<name>S0P213_9ENTE</name>
<sequence length="900" mass="99603">MQKIKNVFYLYRLDWQRVFKIPIAAFLIVALMFLPSLYAWFNIEALWDPYGNTGELPIAIYSDDKGATIKDKDIDIGKEVLEELHKNDQLGWQFVDSKEEVTEGVKSGKYYAGIYLPKNFSEDLISFTKGEIKKPTINYYFNEKINAIAPKITDKGAQSLKEEISSNFINTASSTLFKALKDVGYDIETNLVSINKIKDLILTTNSNMGEIDGYLAEVVTLHQKLPELKSKLDKANELKGYLPQVDELGSKIIELNGKMPSIKEQASVILTLQQKIPELQAAGNQLSEINKDFDSVEQTMTQGVNEAKEGLQVIEKVQTLWPQIEQLGQQASGTATSVEAFAKQLQTALPSIQASVDTTLSSVNQLASDTQKVTAKIQTLLDKNELTPEERQALQALVNDLQKRFETQATLLGTIADFLESLQQTTNTTAFTQTIEQLRNAQTLANGMAQRLSQIDVTSDAGITQIKEILSTVNATAQSIQQTIAQVQQLNIGDKVGTILTELIATLNNAQSLMGEINYTQLKQLLDATQGTVTQAIGILEKYQAQLPAIRQELKDANEMLNGHMDQIISAINKGADLYQNELPVVADKLQLASNFMQNDWPGVKTDITNTLDTVNAKFPDVENALNLANTLIQEDWPSIKKGIAKAADAINKGEETLDLGQIIKLMKQDVQKESEFFTNPVDLKTTTMYPIANNGSASTPFYTALCLWVGALLFSSIATTDFHLSKKEHKRFTRRETFLARMLTFLTMSIFQTLIVTLGNIFLLGVDVKAPVLSVIFALLIGLTFMMIIYVLVALFGNFGKGIGIIILVLSISGGGGNYPIQVSGKFFQMINPLLPFTYAVNLLRESAGGVYWPNARIDIIVLVLIALGFFAIGLYAAPKMVNIQKKTSAMIKKSHIFH</sequence>